<organism evidence="7 8">
    <name type="scientific">Pyrrhoderma noxium</name>
    <dbReference type="NCBI Taxonomy" id="2282107"/>
    <lineage>
        <taxon>Eukaryota</taxon>
        <taxon>Fungi</taxon>
        <taxon>Dikarya</taxon>
        <taxon>Basidiomycota</taxon>
        <taxon>Agaricomycotina</taxon>
        <taxon>Agaricomycetes</taxon>
        <taxon>Hymenochaetales</taxon>
        <taxon>Hymenochaetaceae</taxon>
        <taxon>Pyrrhoderma</taxon>
    </lineage>
</organism>
<dbReference type="PANTHER" id="PTHR11802">
    <property type="entry name" value="SERINE PROTEASE FAMILY S10 SERINE CARBOXYPEPTIDASE"/>
    <property type="match status" value="1"/>
</dbReference>
<proteinExistence type="inferred from homology"/>
<accession>A0A286UJ91</accession>
<dbReference type="PROSITE" id="PS00131">
    <property type="entry name" value="CARBOXYPEPT_SER_SER"/>
    <property type="match status" value="1"/>
</dbReference>
<dbReference type="OrthoDB" id="443318at2759"/>
<evidence type="ECO:0000256" key="2">
    <source>
        <dbReference type="ARBA" id="ARBA00022645"/>
    </source>
</evidence>
<evidence type="ECO:0000256" key="1">
    <source>
        <dbReference type="ARBA" id="ARBA00009431"/>
    </source>
</evidence>
<evidence type="ECO:0000313" key="7">
    <source>
        <dbReference type="EMBL" id="PAV19559.1"/>
    </source>
</evidence>
<evidence type="ECO:0000256" key="6">
    <source>
        <dbReference type="RuleBase" id="RU361156"/>
    </source>
</evidence>
<protein>
    <recommendedName>
        <fullName evidence="6">Carboxypeptidase</fullName>
        <ecNumber evidence="6">3.4.16.-</ecNumber>
    </recommendedName>
</protein>
<keyword evidence="4 6" id="KW-0378">Hydrolase</keyword>
<comment type="similarity">
    <text evidence="1 6">Belongs to the peptidase S10 family.</text>
</comment>
<dbReference type="InParanoid" id="A0A286UJ91"/>
<keyword evidence="6" id="KW-0732">Signal</keyword>
<feature type="signal peptide" evidence="6">
    <location>
        <begin position="1"/>
        <end position="23"/>
    </location>
</feature>
<dbReference type="InterPro" id="IPR001563">
    <property type="entry name" value="Peptidase_S10"/>
</dbReference>
<name>A0A286UJ91_9AGAM</name>
<dbReference type="AlphaFoldDB" id="A0A286UJ91"/>
<comment type="caution">
    <text evidence="7">The sequence shown here is derived from an EMBL/GenBank/DDBJ whole genome shotgun (WGS) entry which is preliminary data.</text>
</comment>
<dbReference type="PANTHER" id="PTHR11802:SF479">
    <property type="entry name" value="CARBOXYPEPTIDASE"/>
    <property type="match status" value="1"/>
</dbReference>
<evidence type="ECO:0000256" key="4">
    <source>
        <dbReference type="ARBA" id="ARBA00022801"/>
    </source>
</evidence>
<evidence type="ECO:0000256" key="5">
    <source>
        <dbReference type="ARBA" id="ARBA00023180"/>
    </source>
</evidence>
<dbReference type="Proteomes" id="UP000217199">
    <property type="component" value="Unassembled WGS sequence"/>
</dbReference>
<keyword evidence="2 6" id="KW-0121">Carboxypeptidase</keyword>
<dbReference type="STRING" id="2282107.A0A286UJ91"/>
<dbReference type="GO" id="GO:0004185">
    <property type="term" value="F:serine-type carboxypeptidase activity"/>
    <property type="evidence" value="ECO:0007669"/>
    <property type="project" value="UniProtKB-UniRule"/>
</dbReference>
<dbReference type="SUPFAM" id="SSF53474">
    <property type="entry name" value="alpha/beta-Hydrolases"/>
    <property type="match status" value="1"/>
</dbReference>
<dbReference type="Pfam" id="PF00450">
    <property type="entry name" value="Peptidase_S10"/>
    <property type="match status" value="2"/>
</dbReference>
<dbReference type="EMBL" id="NBII01000004">
    <property type="protein sequence ID" value="PAV19559.1"/>
    <property type="molecule type" value="Genomic_DNA"/>
</dbReference>
<gene>
    <name evidence="7" type="ORF">PNOK_0449300</name>
</gene>
<evidence type="ECO:0000313" key="8">
    <source>
        <dbReference type="Proteomes" id="UP000217199"/>
    </source>
</evidence>
<dbReference type="InterPro" id="IPR018202">
    <property type="entry name" value="Ser_caboxypep_ser_AS"/>
</dbReference>
<dbReference type="PRINTS" id="PR00724">
    <property type="entry name" value="CRBOXYPTASEC"/>
</dbReference>
<dbReference type="InterPro" id="IPR029058">
    <property type="entry name" value="AB_hydrolase_fold"/>
</dbReference>
<feature type="chain" id="PRO_5013423514" description="Carboxypeptidase" evidence="6">
    <location>
        <begin position="24"/>
        <end position="528"/>
    </location>
</feature>
<sequence length="528" mass="58581">MKVTCICASAALWLLCLTSSVFAQAGGSLLTGMDEAMSIQREGLERMRNFLGPSLSESQPVKRQSIEPTITFRNPAAQKFFVDGKTIPEVDFDAGPSWAGLLPISGAKNETRKLFFWFWPTNNVSNGNELLFWTNGGPGCSSLEGFLQENGPISWSWGQEKPTPNPWSWTNLSHVLWVEQPVGTGFSQGTPSIENDDQLAEQLTGFLEQFLEVFSELKGKDFYVSGESYAGFYVPYIANWIYEHPGLDLNLKGIWIADPTLTYGVLQQDVPALRFAQANSNLFPFNTSFLAQLQNISDTCGYTDYLDRFVTYPPAGQLPLPNGTGGTFSALPSCRLHSPIQRAISVLNPAFDVYRVSDTWPNLWSVLGFPRTTQGFIYFNRTDVQDAIHAPHIEWSSCSETNVYVNTTTGRPINDQSIPSTLSVLPNVIEKSVRTVIVHGLADFILVAEGTRIAIQNMTWGGAQGFQTPIEPESFTVENFGVFGNEHSERGLTYVEFYFSGHMTPQFVPWAAFNTISYLLGRQPSPST</sequence>
<reference evidence="7 8" key="1">
    <citation type="journal article" date="2017" name="Mol. Ecol.">
        <title>Comparative and population genomic landscape of Phellinus noxius: A hypervariable fungus causing root rot in trees.</title>
        <authorList>
            <person name="Chung C.L."/>
            <person name="Lee T.J."/>
            <person name="Akiba M."/>
            <person name="Lee H.H."/>
            <person name="Kuo T.H."/>
            <person name="Liu D."/>
            <person name="Ke H.M."/>
            <person name="Yokoi T."/>
            <person name="Roa M.B."/>
            <person name="Lu M.J."/>
            <person name="Chang Y.Y."/>
            <person name="Ann P.J."/>
            <person name="Tsai J.N."/>
            <person name="Chen C.Y."/>
            <person name="Tzean S.S."/>
            <person name="Ota Y."/>
            <person name="Hattori T."/>
            <person name="Sahashi N."/>
            <person name="Liou R.F."/>
            <person name="Kikuchi T."/>
            <person name="Tsai I.J."/>
        </authorList>
    </citation>
    <scope>NUCLEOTIDE SEQUENCE [LARGE SCALE GENOMIC DNA]</scope>
    <source>
        <strain evidence="7 8">FFPRI411160</strain>
    </source>
</reference>
<dbReference type="GO" id="GO:0006508">
    <property type="term" value="P:proteolysis"/>
    <property type="evidence" value="ECO:0007669"/>
    <property type="project" value="UniProtKB-KW"/>
</dbReference>
<evidence type="ECO:0000256" key="3">
    <source>
        <dbReference type="ARBA" id="ARBA00022670"/>
    </source>
</evidence>
<dbReference type="EC" id="3.4.16.-" evidence="6"/>
<keyword evidence="5" id="KW-0325">Glycoprotein</keyword>
<keyword evidence="8" id="KW-1185">Reference proteome</keyword>
<dbReference type="Gene3D" id="3.40.50.1820">
    <property type="entry name" value="alpha/beta hydrolase"/>
    <property type="match status" value="1"/>
</dbReference>
<keyword evidence="3 6" id="KW-0645">Protease</keyword>